<evidence type="ECO:0000313" key="2">
    <source>
        <dbReference type="EMBL" id="SFG32644.1"/>
    </source>
</evidence>
<evidence type="ECO:0000313" key="3">
    <source>
        <dbReference type="Proteomes" id="UP000198752"/>
    </source>
</evidence>
<comment type="similarity">
    <text evidence="1">Belongs to the HyuE racemase family.</text>
</comment>
<proteinExistence type="inferred from homology"/>
<evidence type="ECO:0000256" key="1">
    <source>
        <dbReference type="ARBA" id="ARBA00038414"/>
    </source>
</evidence>
<dbReference type="GO" id="GO:0047661">
    <property type="term" value="F:amino-acid racemase activity"/>
    <property type="evidence" value="ECO:0007669"/>
    <property type="project" value="InterPro"/>
</dbReference>
<dbReference type="InterPro" id="IPR053714">
    <property type="entry name" value="Iso_Racemase_Enz_sf"/>
</dbReference>
<dbReference type="RefSeq" id="WP_093671372.1">
    <property type="nucleotide sequence ID" value="NZ_FOOY01000008.1"/>
</dbReference>
<keyword evidence="3" id="KW-1185">Reference proteome</keyword>
<dbReference type="InterPro" id="IPR052186">
    <property type="entry name" value="Hydantoin_racemase-like"/>
</dbReference>
<dbReference type="OrthoDB" id="9791723at2"/>
<accession>A0A1I2QWA3</accession>
<dbReference type="Pfam" id="PF01177">
    <property type="entry name" value="Asp_Glu_race"/>
    <property type="match status" value="1"/>
</dbReference>
<dbReference type="STRING" id="269670.SAMN02982927_01377"/>
<sequence>MRNAKKWLVVNPNTSASMTASIRAAVTVPGTQDEVRVIHPDTGPESLESFYDYQIAAFETIKWVQNDQQTYDGILVACFGDPGLYALKEISTCPVVGIAEASFSTALLLGKTFSVIAALQKAVPMMSDLIGQYGLEKRCASIRALDRNVLDIDRDQDSIYKLFLTVCGHCVDDGAEVLILGCASMIGLKEKLEACLHVPVIDPVGVGFEMLKMIAASGLSTSRAGLYQAPPKGLFLLR</sequence>
<reference evidence="3" key="1">
    <citation type="submission" date="2016-10" db="EMBL/GenBank/DDBJ databases">
        <authorList>
            <person name="Varghese N."/>
            <person name="Submissions S."/>
        </authorList>
    </citation>
    <scope>NUCLEOTIDE SEQUENCE [LARGE SCALE GENOMIC DNA]</scope>
    <source>
        <strain evidence="3">ATCC 700379</strain>
    </source>
</reference>
<gene>
    <name evidence="2" type="ORF">SAMN02982927_01377</name>
</gene>
<dbReference type="InterPro" id="IPR015942">
    <property type="entry name" value="Asp/Glu/hydantoin_racemase"/>
</dbReference>
<dbReference type="Proteomes" id="UP000198752">
    <property type="component" value="Unassembled WGS sequence"/>
</dbReference>
<dbReference type="PANTHER" id="PTHR28047">
    <property type="entry name" value="PROTEIN DCG1"/>
    <property type="match status" value="1"/>
</dbReference>
<organism evidence="2 3">
    <name type="scientific">Sporolactobacillus nakayamae</name>
    <dbReference type="NCBI Taxonomy" id="269670"/>
    <lineage>
        <taxon>Bacteria</taxon>
        <taxon>Bacillati</taxon>
        <taxon>Bacillota</taxon>
        <taxon>Bacilli</taxon>
        <taxon>Bacillales</taxon>
        <taxon>Sporolactobacillaceae</taxon>
        <taxon>Sporolactobacillus</taxon>
    </lineage>
</organism>
<dbReference type="AlphaFoldDB" id="A0A1I2QWA3"/>
<dbReference type="PANTHER" id="PTHR28047:SF5">
    <property type="entry name" value="PROTEIN DCG1"/>
    <property type="match status" value="1"/>
</dbReference>
<dbReference type="Gene3D" id="3.40.50.12500">
    <property type="match status" value="1"/>
</dbReference>
<name>A0A1I2QWA3_9BACL</name>
<dbReference type="EMBL" id="FOOY01000008">
    <property type="protein sequence ID" value="SFG32644.1"/>
    <property type="molecule type" value="Genomic_DNA"/>
</dbReference>
<protein>
    <submittedName>
        <fullName evidence="2">Allantoin racemase</fullName>
    </submittedName>
</protein>